<dbReference type="AlphaFoldDB" id="A0A9W6TXX8"/>
<gene>
    <name evidence="2" type="ORF">Plil01_000861900</name>
</gene>
<dbReference type="Proteomes" id="UP001165083">
    <property type="component" value="Unassembled WGS sequence"/>
</dbReference>
<keyword evidence="1" id="KW-0472">Membrane</keyword>
<comment type="caution">
    <text evidence="2">The sequence shown here is derived from an EMBL/GenBank/DDBJ whole genome shotgun (WGS) entry which is preliminary data.</text>
</comment>
<protein>
    <submittedName>
        <fullName evidence="2">Unnamed protein product</fullName>
    </submittedName>
</protein>
<name>A0A9W6TXX8_9STRA</name>
<dbReference type="OrthoDB" id="5975154at2759"/>
<organism evidence="2 3">
    <name type="scientific">Phytophthora lilii</name>
    <dbReference type="NCBI Taxonomy" id="2077276"/>
    <lineage>
        <taxon>Eukaryota</taxon>
        <taxon>Sar</taxon>
        <taxon>Stramenopiles</taxon>
        <taxon>Oomycota</taxon>
        <taxon>Peronosporomycetes</taxon>
        <taxon>Peronosporales</taxon>
        <taxon>Peronosporaceae</taxon>
        <taxon>Phytophthora</taxon>
    </lineage>
</organism>
<evidence type="ECO:0000256" key="1">
    <source>
        <dbReference type="SAM" id="Phobius"/>
    </source>
</evidence>
<accession>A0A9W6TXX8</accession>
<keyword evidence="1" id="KW-0812">Transmembrane</keyword>
<evidence type="ECO:0000313" key="3">
    <source>
        <dbReference type="Proteomes" id="UP001165083"/>
    </source>
</evidence>
<keyword evidence="3" id="KW-1185">Reference proteome</keyword>
<evidence type="ECO:0000313" key="2">
    <source>
        <dbReference type="EMBL" id="GMF21764.1"/>
    </source>
</evidence>
<keyword evidence="1" id="KW-1133">Transmembrane helix</keyword>
<reference evidence="2" key="1">
    <citation type="submission" date="2023-04" db="EMBL/GenBank/DDBJ databases">
        <title>Phytophthora lilii NBRC 32176.</title>
        <authorList>
            <person name="Ichikawa N."/>
            <person name="Sato H."/>
            <person name="Tonouchi N."/>
        </authorList>
    </citation>
    <scope>NUCLEOTIDE SEQUENCE</scope>
    <source>
        <strain evidence="2">NBRC 32176</strain>
    </source>
</reference>
<dbReference type="EMBL" id="BSXW01000417">
    <property type="protein sequence ID" value="GMF21764.1"/>
    <property type="molecule type" value="Genomic_DNA"/>
</dbReference>
<feature type="transmembrane region" description="Helical" evidence="1">
    <location>
        <begin position="32"/>
        <end position="54"/>
    </location>
</feature>
<proteinExistence type="predicted"/>
<sequence>MMFKNQVASLTPQISYITTLDMYEERWNKKSLLPVSIGFFTLVKVIWGLSIVVIHRVISSAIPPEHREAVLHEYLEGCNYQKWELPKICCAEFGYLYVQLPEDEPAKTKNMDKKQAQHASCRRKTEQKLSMFKDMYAKLNPSFPLLTFSRASEMPLRAVRPSEADQAGRAQAIGFASSAPTCSTAVTLKRSNSQVAYRRMV</sequence>